<evidence type="ECO:0000313" key="2">
    <source>
        <dbReference type="EMBL" id="CCO20800.1"/>
    </source>
</evidence>
<gene>
    <name evidence="2" type="ordered locus">Bathy19g00140</name>
</gene>
<dbReference type="PANTHER" id="PTHR43000">
    <property type="entry name" value="DTDP-D-GLUCOSE 4,6-DEHYDRATASE-RELATED"/>
    <property type="match status" value="1"/>
</dbReference>
<dbReference type="STRING" id="41875.K8F7J1"/>
<dbReference type="SUPFAM" id="SSF51735">
    <property type="entry name" value="NAD(P)-binding Rossmann-fold domains"/>
    <property type="match status" value="1"/>
</dbReference>
<evidence type="ECO:0000313" key="3">
    <source>
        <dbReference type="Proteomes" id="UP000198341"/>
    </source>
</evidence>
<reference evidence="2 3" key="1">
    <citation type="submission" date="2011-10" db="EMBL/GenBank/DDBJ databases">
        <authorList>
            <person name="Genoscope - CEA"/>
        </authorList>
    </citation>
    <scope>NUCLEOTIDE SEQUENCE [LARGE SCALE GENOMIC DNA]</scope>
    <source>
        <strain evidence="2 3">RCC 1105</strain>
    </source>
</reference>
<dbReference type="Pfam" id="PF16363">
    <property type="entry name" value="GDP_Man_Dehyd"/>
    <property type="match status" value="1"/>
</dbReference>
<dbReference type="InterPro" id="IPR036291">
    <property type="entry name" value="NAD(P)-bd_dom_sf"/>
</dbReference>
<sequence>MMIEQQHSAKNEIPLFRVFIAPNATEITGKTLHSGYITQGPKVDAFERKFKDYLENPYTLALNSATSAHHLALHLLKKPAGPNWPGLQKGDEILSTALTCTATNFPILANGFKIKWVDVDPATGNMDVRDLQRKITKNTKVIVFVHWGGTPADLDGVRKVQDYAESIFGFRPAVIEDAAHAMGAEYHGIKIGALDRGNIVTFSLQAIKHITTSDGGLLCLPSEELYERAKLLRWYGIDRKKRNNHKNKDFRLESDVKEYGFKFHMNDWNASLGLANFPFLGKNLARHRANARFYDENLRNTNGIRLIYPPNGALSSYWVYSLFVENNKPDFMEYMKNKGVFVSQVHARNDTHSVCAPFRAHLPNLDDVERKLVAIPCGWWVTNDQREYIAHSIQFFFRHHDKKNSISISRKWTISYGEETTNKVSIPRHVSRRKIIITGGCGFIGHHVVEHFSRTTDCDLVVIDKLSYASLGYDRLRDTGVIDRVQVFATDLVNGIPEGVVYELGNRIEFIVHMAAETHVDNSIKDPVPFIRNNVESTISILEYTRNLLKSGCDLKRFFYFSTDEVYGPALGTTVFDEWDRHKPTNPYSASKSAAENICISYENTYKIPLMIVNVMNAFGERQHPEKFIPKCIRKILAGETVHVHSYPDKRRAGTRFYIHARNIAAAVGFLLEKGSVGEKYNITGEKEVDNLELATFIAKVCQKPLIYEMVNHHADRPGHDLRYGLSGAKMAKMGWVPPYGFEASLTKSIKWTLQNRHWLELKRWAEDPNIYEGIAPEDIGKVFDPTISTSNTKKELALKKKKNERLSKL</sequence>
<protein>
    <submittedName>
        <fullName evidence="2">Glucose dehydratase</fullName>
    </submittedName>
</protein>
<dbReference type="Gene3D" id="3.90.1150.10">
    <property type="entry name" value="Aspartate Aminotransferase, domain 1"/>
    <property type="match status" value="1"/>
</dbReference>
<organism evidence="2 3">
    <name type="scientific">Bathycoccus prasinos</name>
    <dbReference type="NCBI Taxonomy" id="41875"/>
    <lineage>
        <taxon>Eukaryota</taxon>
        <taxon>Viridiplantae</taxon>
        <taxon>Chlorophyta</taxon>
        <taxon>Mamiellophyceae</taxon>
        <taxon>Mamiellales</taxon>
        <taxon>Bathycoccaceae</taxon>
        <taxon>Bathycoccus</taxon>
    </lineage>
</organism>
<dbReference type="RefSeq" id="XP_007508081.1">
    <property type="nucleotide sequence ID" value="XM_007508019.1"/>
</dbReference>
<dbReference type="Pfam" id="PF01041">
    <property type="entry name" value="DegT_DnrJ_EryC1"/>
    <property type="match status" value="1"/>
</dbReference>
<feature type="domain" description="NAD(P)-binding" evidence="1">
    <location>
        <begin position="436"/>
        <end position="746"/>
    </location>
</feature>
<keyword evidence="3" id="KW-1185">Reference proteome</keyword>
<dbReference type="SUPFAM" id="SSF53383">
    <property type="entry name" value="PLP-dependent transferases"/>
    <property type="match status" value="1"/>
</dbReference>
<dbReference type="Gene3D" id="3.40.50.720">
    <property type="entry name" value="NAD(P)-binding Rossmann-like Domain"/>
    <property type="match status" value="1"/>
</dbReference>
<dbReference type="Gene3D" id="3.90.25.10">
    <property type="entry name" value="UDP-galactose 4-epimerase, domain 1"/>
    <property type="match status" value="1"/>
</dbReference>
<dbReference type="eggNOG" id="KOG0747">
    <property type="taxonomic scope" value="Eukaryota"/>
</dbReference>
<dbReference type="InterPro" id="IPR016040">
    <property type="entry name" value="NAD(P)-bd_dom"/>
</dbReference>
<proteinExistence type="predicted"/>
<dbReference type="KEGG" id="bpg:Bathy19g00140"/>
<dbReference type="OrthoDB" id="416253at2759"/>
<evidence type="ECO:0000259" key="1">
    <source>
        <dbReference type="Pfam" id="PF16363"/>
    </source>
</evidence>
<dbReference type="GeneID" id="19010727"/>
<dbReference type="InterPro" id="IPR015424">
    <property type="entry name" value="PyrdxlP-dep_Trfase"/>
</dbReference>
<dbReference type="InterPro" id="IPR015422">
    <property type="entry name" value="PyrdxlP-dep_Trfase_small"/>
</dbReference>
<accession>K8F7J1</accession>
<dbReference type="InterPro" id="IPR000653">
    <property type="entry name" value="DegT/StrS_aminotransferase"/>
</dbReference>
<dbReference type="EMBL" id="FO082260">
    <property type="protein sequence ID" value="CCO20800.1"/>
    <property type="molecule type" value="Genomic_DNA"/>
</dbReference>
<dbReference type="Proteomes" id="UP000198341">
    <property type="component" value="Chromosome 19"/>
</dbReference>
<dbReference type="AlphaFoldDB" id="K8F7J1"/>
<name>K8F7J1_9CHLO</name>
<dbReference type="InterPro" id="IPR015421">
    <property type="entry name" value="PyrdxlP-dep_Trfase_major"/>
</dbReference>
<dbReference type="Gene3D" id="3.40.640.10">
    <property type="entry name" value="Type I PLP-dependent aspartate aminotransferase-like (Major domain)"/>
    <property type="match status" value="1"/>
</dbReference>